<keyword evidence="1" id="KW-1133">Transmembrane helix</keyword>
<protein>
    <submittedName>
        <fullName evidence="2">Uncharacterized protein</fullName>
    </submittedName>
</protein>
<keyword evidence="1" id="KW-0472">Membrane</keyword>
<evidence type="ECO:0000256" key="1">
    <source>
        <dbReference type="SAM" id="Phobius"/>
    </source>
</evidence>
<dbReference type="EMBL" id="JAIZAY010000020">
    <property type="protein sequence ID" value="KAJ8022823.1"/>
    <property type="molecule type" value="Genomic_DNA"/>
</dbReference>
<evidence type="ECO:0000313" key="3">
    <source>
        <dbReference type="Proteomes" id="UP001152320"/>
    </source>
</evidence>
<dbReference type="Proteomes" id="UP001152320">
    <property type="component" value="Chromosome 20"/>
</dbReference>
<comment type="caution">
    <text evidence="2">The sequence shown here is derived from an EMBL/GenBank/DDBJ whole genome shotgun (WGS) entry which is preliminary data.</text>
</comment>
<sequence>MGGVQGGQTPLFLPKCSQYIYMLKSLRCMKRLNLFLPSCCFTIFQIIYILILKVRKTERSDFYGF</sequence>
<organism evidence="2 3">
    <name type="scientific">Holothuria leucospilota</name>
    <name type="common">Black long sea cucumber</name>
    <name type="synonym">Mertensiothuria leucospilota</name>
    <dbReference type="NCBI Taxonomy" id="206669"/>
    <lineage>
        <taxon>Eukaryota</taxon>
        <taxon>Metazoa</taxon>
        <taxon>Echinodermata</taxon>
        <taxon>Eleutherozoa</taxon>
        <taxon>Echinozoa</taxon>
        <taxon>Holothuroidea</taxon>
        <taxon>Aspidochirotacea</taxon>
        <taxon>Aspidochirotida</taxon>
        <taxon>Holothuriidae</taxon>
        <taxon>Holothuria</taxon>
    </lineage>
</organism>
<accession>A0A9Q0YHQ0</accession>
<dbReference type="AlphaFoldDB" id="A0A9Q0YHQ0"/>
<reference evidence="2" key="1">
    <citation type="submission" date="2021-10" db="EMBL/GenBank/DDBJ databases">
        <title>Tropical sea cucumber genome reveals ecological adaptation and Cuvierian tubules defense mechanism.</title>
        <authorList>
            <person name="Chen T."/>
        </authorList>
    </citation>
    <scope>NUCLEOTIDE SEQUENCE</scope>
    <source>
        <strain evidence="2">Nanhai2018</strain>
        <tissue evidence="2">Muscle</tissue>
    </source>
</reference>
<gene>
    <name evidence="2" type="ORF">HOLleu_37824</name>
</gene>
<proteinExistence type="predicted"/>
<name>A0A9Q0YHQ0_HOLLE</name>
<feature type="transmembrane region" description="Helical" evidence="1">
    <location>
        <begin position="32"/>
        <end position="51"/>
    </location>
</feature>
<evidence type="ECO:0000313" key="2">
    <source>
        <dbReference type="EMBL" id="KAJ8022823.1"/>
    </source>
</evidence>
<keyword evidence="1" id="KW-0812">Transmembrane</keyword>
<keyword evidence="3" id="KW-1185">Reference proteome</keyword>